<dbReference type="AlphaFoldDB" id="A0A8H7UDL9"/>
<dbReference type="FunFam" id="3.30.70.330:FF:000405">
    <property type="entry name" value="polyadenylate-binding protein RBP45"/>
    <property type="match status" value="1"/>
</dbReference>
<gene>
    <name evidence="6" type="ORF">INT44_008591</name>
</gene>
<dbReference type="InterPro" id="IPR050825">
    <property type="entry name" value="RBM42_RBP45_47-like"/>
</dbReference>
<protein>
    <recommendedName>
        <fullName evidence="5">RRM domain-containing protein</fullName>
    </recommendedName>
</protein>
<evidence type="ECO:0000256" key="1">
    <source>
        <dbReference type="ARBA" id="ARBA00022737"/>
    </source>
</evidence>
<dbReference type="PROSITE" id="PS50102">
    <property type="entry name" value="RRM"/>
    <property type="match status" value="3"/>
</dbReference>
<feature type="compositionally biased region" description="Polar residues" evidence="4">
    <location>
        <begin position="402"/>
        <end position="414"/>
    </location>
</feature>
<dbReference type="Pfam" id="PF00076">
    <property type="entry name" value="RRM_1"/>
    <property type="match status" value="2"/>
</dbReference>
<evidence type="ECO:0000313" key="7">
    <source>
        <dbReference type="Proteomes" id="UP000612746"/>
    </source>
</evidence>
<keyword evidence="1" id="KW-0677">Repeat</keyword>
<feature type="compositionally biased region" description="Low complexity" evidence="4">
    <location>
        <begin position="299"/>
        <end position="324"/>
    </location>
</feature>
<keyword evidence="7" id="KW-1185">Reference proteome</keyword>
<name>A0A8H7UDL9_9FUNG</name>
<dbReference type="SUPFAM" id="SSF54928">
    <property type="entry name" value="RNA-binding domain, RBD"/>
    <property type="match status" value="2"/>
</dbReference>
<dbReference type="InterPro" id="IPR000504">
    <property type="entry name" value="RRM_dom"/>
</dbReference>
<comment type="caution">
    <text evidence="6">The sequence shown here is derived from an EMBL/GenBank/DDBJ whole genome shotgun (WGS) entry which is preliminary data.</text>
</comment>
<dbReference type="EMBL" id="JAEPRA010000008">
    <property type="protein sequence ID" value="KAG2181776.1"/>
    <property type="molecule type" value="Genomic_DNA"/>
</dbReference>
<dbReference type="PANTHER" id="PTHR47640:SF10">
    <property type="entry name" value="TRNA SELENOCYSTEINE 1-ASSOCIATED PROTEIN 1-RELATED"/>
    <property type="match status" value="1"/>
</dbReference>
<sequence>MGELEPWMDETFIRQVWYNLGEQVLVKLIRDKVTGSVYAFVDFSNPQTAAKILATVNGSLIPNTHKVFKLNWASGGGLNDRREDRAPEYSLFVGDLSNEVSELMLLSIFQSRYVSCKSAKIMTDPNTGMPRGYGFVRFHDQSEQQRALIEMQGVYCGSRPMRVSMATPKNSNRNHAAIIQQQQQIMIQQHQTTPPAVMQQQFQDPNNTTVFVGGLSSPVNEDELRLVFSPFGEITYVKIPAGKGCGFVQYVHRASAEIAIQQMNGFQINGSRIRLSWGRSQSDKTISQLHQQQPPPQAPQQRSQLAQPLPSASFVQQQQQQQPQPLMPAVFRSPQQQPINFAQPSLTSAYSPYSGNSSTTMNRNTLLSPTHVPSNFLQSQHLDTFDLLNRQADMGWPDVSKGLQSVNGPTSAGKDSSDPDPNWRINGIYAQ</sequence>
<evidence type="ECO:0000313" key="6">
    <source>
        <dbReference type="EMBL" id="KAG2181776.1"/>
    </source>
</evidence>
<evidence type="ECO:0000256" key="2">
    <source>
        <dbReference type="ARBA" id="ARBA00022884"/>
    </source>
</evidence>
<dbReference type="CDD" id="cd12344">
    <property type="entry name" value="RRM1_SECp43_like"/>
    <property type="match status" value="1"/>
</dbReference>
<dbReference type="InterPro" id="IPR012677">
    <property type="entry name" value="Nucleotide-bd_a/b_plait_sf"/>
</dbReference>
<dbReference type="Gene3D" id="3.30.70.330">
    <property type="match status" value="3"/>
</dbReference>
<dbReference type="InterPro" id="IPR035979">
    <property type="entry name" value="RBD_domain_sf"/>
</dbReference>
<feature type="region of interest" description="Disordered" evidence="4">
    <location>
        <begin position="396"/>
        <end position="431"/>
    </location>
</feature>
<proteinExistence type="predicted"/>
<dbReference type="OrthoDB" id="446113at2759"/>
<organism evidence="6 7">
    <name type="scientific">Umbelopsis vinacea</name>
    <dbReference type="NCBI Taxonomy" id="44442"/>
    <lineage>
        <taxon>Eukaryota</taxon>
        <taxon>Fungi</taxon>
        <taxon>Fungi incertae sedis</taxon>
        <taxon>Mucoromycota</taxon>
        <taxon>Mucoromycotina</taxon>
        <taxon>Umbelopsidomycetes</taxon>
        <taxon>Umbelopsidales</taxon>
        <taxon>Umbelopsidaceae</taxon>
        <taxon>Umbelopsis</taxon>
    </lineage>
</organism>
<dbReference type="GO" id="GO:0005829">
    <property type="term" value="C:cytosol"/>
    <property type="evidence" value="ECO:0007669"/>
    <property type="project" value="TreeGrafter"/>
</dbReference>
<dbReference type="GO" id="GO:0006376">
    <property type="term" value="P:mRNA splice site recognition"/>
    <property type="evidence" value="ECO:0007669"/>
    <property type="project" value="TreeGrafter"/>
</dbReference>
<feature type="region of interest" description="Disordered" evidence="4">
    <location>
        <begin position="279"/>
        <end position="325"/>
    </location>
</feature>
<reference evidence="6" key="1">
    <citation type="submission" date="2020-12" db="EMBL/GenBank/DDBJ databases">
        <title>Metabolic potential, ecology and presence of endohyphal bacteria is reflected in genomic diversity of Mucoromycotina.</title>
        <authorList>
            <person name="Muszewska A."/>
            <person name="Okrasinska A."/>
            <person name="Steczkiewicz K."/>
            <person name="Drgas O."/>
            <person name="Orlowska M."/>
            <person name="Perlinska-Lenart U."/>
            <person name="Aleksandrzak-Piekarczyk T."/>
            <person name="Szatraj K."/>
            <person name="Zielenkiewicz U."/>
            <person name="Pilsyk S."/>
            <person name="Malc E."/>
            <person name="Mieczkowski P."/>
            <person name="Kruszewska J.S."/>
            <person name="Biernat P."/>
            <person name="Pawlowska J."/>
        </authorList>
    </citation>
    <scope>NUCLEOTIDE SEQUENCE</scope>
    <source>
        <strain evidence="6">WA0000051536</strain>
    </source>
</reference>
<dbReference type="CDD" id="cd12346">
    <property type="entry name" value="RRM3_NGR1_NAM8_like"/>
    <property type="match status" value="1"/>
</dbReference>
<dbReference type="Proteomes" id="UP000612746">
    <property type="component" value="Unassembled WGS sequence"/>
</dbReference>
<dbReference type="GO" id="GO:0003729">
    <property type="term" value="F:mRNA binding"/>
    <property type="evidence" value="ECO:0007669"/>
    <property type="project" value="InterPro"/>
</dbReference>
<dbReference type="SMART" id="SM00360">
    <property type="entry name" value="RRM"/>
    <property type="match status" value="3"/>
</dbReference>
<dbReference type="FunFam" id="3.30.70.330:FF:000227">
    <property type="entry name" value="mRNA binding post-transcriptional regulator"/>
    <property type="match status" value="1"/>
</dbReference>
<feature type="domain" description="RRM" evidence="5">
    <location>
        <begin position="1"/>
        <end position="75"/>
    </location>
</feature>
<dbReference type="PANTHER" id="PTHR47640">
    <property type="entry name" value="TRNA SELENOCYSTEINE 1-ASSOCIATED PROTEIN 1-RELATED-RELATED"/>
    <property type="match status" value="1"/>
</dbReference>
<evidence type="ECO:0000256" key="4">
    <source>
        <dbReference type="SAM" id="MobiDB-lite"/>
    </source>
</evidence>
<accession>A0A8H7UDL9</accession>
<feature type="domain" description="RRM" evidence="5">
    <location>
        <begin position="89"/>
        <end position="168"/>
    </location>
</feature>
<evidence type="ECO:0000256" key="3">
    <source>
        <dbReference type="PROSITE-ProRule" id="PRU00176"/>
    </source>
</evidence>
<keyword evidence="2 3" id="KW-0694">RNA-binding</keyword>
<feature type="domain" description="RRM" evidence="5">
    <location>
        <begin position="208"/>
        <end position="280"/>
    </location>
</feature>
<evidence type="ECO:0000259" key="5">
    <source>
        <dbReference type="PROSITE" id="PS50102"/>
    </source>
</evidence>